<dbReference type="EC" id="3.6.1.73" evidence="10"/>
<dbReference type="AlphaFoldDB" id="E8R803"/>
<protein>
    <recommendedName>
        <fullName evidence="10">Probable inosine/xanthosine triphosphatase</fullName>
        <shortName evidence="10">ITPase/XTPase</shortName>
        <ecNumber evidence="10">3.6.1.73</ecNumber>
    </recommendedName>
    <alternativeName>
        <fullName evidence="10">Non-canonical purine NTP phosphatase</fullName>
    </alternativeName>
    <alternativeName>
        <fullName evidence="10">Non-standard purine NTP phosphatase</fullName>
    </alternativeName>
    <alternativeName>
        <fullName evidence="10">Nucleoside-triphosphate phosphatase</fullName>
        <shortName evidence="10">NTPase</shortName>
    </alternativeName>
</protein>
<comment type="subunit">
    <text evidence="10">Homodimer.</text>
</comment>
<evidence type="ECO:0000256" key="2">
    <source>
        <dbReference type="ARBA" id="ARBA00022723"/>
    </source>
</evidence>
<dbReference type="Pfam" id="PF01931">
    <property type="entry name" value="NTPase_I-T"/>
    <property type="match status" value="1"/>
</dbReference>
<dbReference type="Gene3D" id="3.90.950.10">
    <property type="match status" value="1"/>
</dbReference>
<comment type="function">
    <text evidence="10">Phosphatase that hydrolyzes non-canonical purine nucleotides such as XTP and ITP to their respective diphosphate derivatives. Probably excludes non-canonical purines from DNA/RNA precursor pool, thus preventing their incorporation into DNA/RNA and avoiding chromosomal lesions.</text>
</comment>
<feature type="domain" description="Non-canonical purine NTP phosphatase/PRRC1" evidence="11">
    <location>
        <begin position="25"/>
        <end position="188"/>
    </location>
</feature>
<evidence type="ECO:0000313" key="12">
    <source>
        <dbReference type="EMBL" id="ADV64629.1"/>
    </source>
</evidence>
<evidence type="ECO:0000256" key="3">
    <source>
        <dbReference type="ARBA" id="ARBA00022741"/>
    </source>
</evidence>
<accession>E8R803</accession>
<dbReference type="GO" id="GO:0046872">
    <property type="term" value="F:metal ion binding"/>
    <property type="evidence" value="ECO:0007669"/>
    <property type="project" value="UniProtKB-KW"/>
</dbReference>
<comment type="caution">
    <text evidence="10">Lacks conserved residue(s) required for the propagation of feature annotation.</text>
</comment>
<dbReference type="GO" id="GO:0009117">
    <property type="term" value="P:nucleotide metabolic process"/>
    <property type="evidence" value="ECO:0007669"/>
    <property type="project" value="UniProtKB-KW"/>
</dbReference>
<feature type="binding site" evidence="10">
    <location>
        <position position="54"/>
    </location>
    <ligand>
        <name>Mg(2+)</name>
        <dbReference type="ChEBI" id="CHEBI:18420"/>
    </ligand>
</feature>
<dbReference type="HAMAP" id="MF_00648">
    <property type="entry name" value="Non_canon_purine_NTPase_YjjX"/>
    <property type="match status" value="1"/>
</dbReference>
<sequence length="207" mass="22620">MNKCWEAFHIMDAGSPGSRITVCIGSRNPAKIKGVVNAFTRFFGSVEARFTSPETGLPPQPIGLELIIEGARRRAIYAAEKLGECDYSVGVEAGWILVMGDYYDLEAAWIHGRNGVDSLGFSPVFKIPRGFAELVVSGARRELEEVVDEHYGTRSIGDKGGFISLLTKGVVVRQDLSFMATVMALIPVVNRDLYRDPGLQPPASSQR</sequence>
<dbReference type="InterPro" id="IPR002786">
    <property type="entry name" value="Non_canon_purine_NTPase"/>
</dbReference>
<name>E8R803_DESM0</name>
<gene>
    <name evidence="12" type="ordered locus">Desmu_0310</name>
</gene>
<evidence type="ECO:0000256" key="10">
    <source>
        <dbReference type="HAMAP-Rule" id="MF_00648"/>
    </source>
</evidence>
<reference evidence="13" key="1">
    <citation type="submission" date="2010-11" db="EMBL/GenBank/DDBJ databases">
        <title>The complete genome of Desulfurococcus mucosus DSM 2162.</title>
        <authorList>
            <consortium name="US DOE Joint Genome Institute (JGI-PGF)"/>
            <person name="Lucas S."/>
            <person name="Copeland A."/>
            <person name="Lapidus A."/>
            <person name="Bruce D."/>
            <person name="Goodwin L."/>
            <person name="Pitluck S."/>
            <person name="Kyrpides N."/>
            <person name="Mavromatis K."/>
            <person name="Pagani I."/>
            <person name="Ivanova N."/>
            <person name="Ovchinnikova G."/>
            <person name="Chertkov O."/>
            <person name="Held B."/>
            <person name="Brettin T."/>
            <person name="Detter J.C."/>
            <person name="Tapia R."/>
            <person name="Han C."/>
            <person name="Land M."/>
            <person name="Hauser L."/>
            <person name="Markowitz V."/>
            <person name="Cheng J.-F."/>
            <person name="Hugenholtz P."/>
            <person name="Woyke T."/>
            <person name="Wu D."/>
            <person name="Wirth R."/>
            <person name="Bilek Y."/>
            <person name="Hader T."/>
            <person name="Klenk H.-P."/>
            <person name="Eisen J.A."/>
        </authorList>
    </citation>
    <scope>NUCLEOTIDE SEQUENCE [LARGE SCALE GENOMIC DNA]</scope>
    <source>
        <strain evidence="13">ATCC 35584 / DSM 2162 / JCM 9187 / O7/1</strain>
    </source>
</reference>
<proteinExistence type="inferred from homology"/>
<keyword evidence="3 10" id="KW-0547">Nucleotide-binding</keyword>
<dbReference type="Proteomes" id="UP000001068">
    <property type="component" value="Chromosome"/>
</dbReference>
<dbReference type="HOGENOM" id="CLU_087417_0_1_2"/>
<comment type="cofactor">
    <cofactor evidence="1">
        <name>Mn(2+)</name>
        <dbReference type="ChEBI" id="CHEBI:29035"/>
    </cofactor>
</comment>
<dbReference type="PANTHER" id="PTHR34699">
    <property type="match status" value="1"/>
</dbReference>
<keyword evidence="4 10" id="KW-0378">Hydrolase</keyword>
<comment type="similarity">
    <text evidence="10">Belongs to the YjjX NTPase family.</text>
</comment>
<keyword evidence="7 10" id="KW-0464">Manganese</keyword>
<evidence type="ECO:0000256" key="9">
    <source>
        <dbReference type="ARBA" id="ARBA00048781"/>
    </source>
</evidence>
<dbReference type="GO" id="GO:0000166">
    <property type="term" value="F:nucleotide binding"/>
    <property type="evidence" value="ECO:0007669"/>
    <property type="project" value="UniProtKB-KW"/>
</dbReference>
<dbReference type="PANTHER" id="PTHR34699:SF2">
    <property type="entry name" value="NON-CANONICAL PURINE NTP PHOSPHATASE_PRRC1 DOMAIN-CONTAINING PROTEIN"/>
    <property type="match status" value="1"/>
</dbReference>
<organism evidence="12 13">
    <name type="scientific">Desulfurococcus mucosus (strain ATCC 35584 / DSM 2162 / JCM 9187 / O7/1)</name>
    <dbReference type="NCBI Taxonomy" id="765177"/>
    <lineage>
        <taxon>Archaea</taxon>
        <taxon>Thermoproteota</taxon>
        <taxon>Thermoprotei</taxon>
        <taxon>Desulfurococcales</taxon>
        <taxon>Desulfurococcaceae</taxon>
        <taxon>Desulfurococcus</taxon>
    </lineage>
</organism>
<dbReference type="SUPFAM" id="SSF52972">
    <property type="entry name" value="ITPase-like"/>
    <property type="match status" value="1"/>
</dbReference>
<dbReference type="NCBIfam" id="TIGR00258">
    <property type="entry name" value="inosine/xanthosine triphosphatase"/>
    <property type="match status" value="1"/>
</dbReference>
<reference evidence="12 13" key="2">
    <citation type="journal article" date="2011" name="Stand. Genomic Sci.">
        <title>Complete genome sequence of Desulfurococcus mucosus type strain (O7/1).</title>
        <authorList>
            <person name="Wirth R."/>
            <person name="Chertkov O."/>
            <person name="Held B."/>
            <person name="Lapidus A."/>
            <person name="Nolan M."/>
            <person name="Lucas S."/>
            <person name="Hammon N."/>
            <person name="Deshpande S."/>
            <person name="Cheng J.F."/>
            <person name="Tapia R."/>
            <person name="Han C."/>
            <person name="Goodwin L."/>
            <person name="Pitluck S."/>
            <person name="Liolios K."/>
            <person name="Ioanna P."/>
            <person name="Ivanova N."/>
            <person name="Mavromatis K."/>
            <person name="Mikhailova N."/>
            <person name="Pati A."/>
            <person name="Chen A."/>
            <person name="Palaniappan K."/>
            <person name="Land M."/>
            <person name="Hauser L."/>
            <person name="Chang Y.J."/>
            <person name="Jeffries C.D."/>
            <person name="Bilek Y."/>
            <person name="Hader T."/>
            <person name="Rohde M."/>
            <person name="Spring S."/>
            <person name="Sikorski J."/>
            <person name="Goker M."/>
            <person name="Woyke T."/>
            <person name="Bristow J."/>
            <person name="Eisen J.A."/>
            <person name="Markowitz V."/>
            <person name="Hugenholtz P."/>
            <person name="Kyrpides N.C."/>
            <person name="Klenk H.P."/>
        </authorList>
    </citation>
    <scope>NUCLEOTIDE SEQUENCE [LARGE SCALE GENOMIC DNA]</scope>
    <source>
        <strain evidence="13">ATCC 35584 / DSM 2162 / JCM 9187 / O7/1</strain>
    </source>
</reference>
<dbReference type="STRING" id="765177.Desmu_0310"/>
<dbReference type="InterPro" id="IPR050299">
    <property type="entry name" value="YjjX_NTPase"/>
</dbReference>
<feature type="binding site" evidence="10">
    <location>
        <position position="84"/>
    </location>
    <ligand>
        <name>Mg(2+)</name>
        <dbReference type="ChEBI" id="CHEBI:18420"/>
    </ligand>
</feature>
<evidence type="ECO:0000256" key="6">
    <source>
        <dbReference type="ARBA" id="ARBA00023080"/>
    </source>
</evidence>
<dbReference type="KEGG" id="dmu:Desmu_0310"/>
<evidence type="ECO:0000313" key="13">
    <source>
        <dbReference type="Proteomes" id="UP000001068"/>
    </source>
</evidence>
<dbReference type="GeneID" id="10153002"/>
<evidence type="ECO:0000256" key="7">
    <source>
        <dbReference type="ARBA" id="ARBA00023211"/>
    </source>
</evidence>
<evidence type="ECO:0000256" key="5">
    <source>
        <dbReference type="ARBA" id="ARBA00022842"/>
    </source>
</evidence>
<dbReference type="RefSeq" id="WP_013561851.1">
    <property type="nucleotide sequence ID" value="NC_014961.1"/>
</dbReference>
<keyword evidence="2 10" id="KW-0479">Metal-binding</keyword>
<dbReference type="EMBL" id="CP002363">
    <property type="protein sequence ID" value="ADV64629.1"/>
    <property type="molecule type" value="Genomic_DNA"/>
</dbReference>
<evidence type="ECO:0000256" key="1">
    <source>
        <dbReference type="ARBA" id="ARBA00001936"/>
    </source>
</evidence>
<keyword evidence="5 10" id="KW-0460">Magnesium</keyword>
<comment type="catalytic activity">
    <reaction evidence="8 10">
        <text>ITP + H2O = IDP + phosphate + H(+)</text>
        <dbReference type="Rhea" id="RHEA:28330"/>
        <dbReference type="ChEBI" id="CHEBI:15377"/>
        <dbReference type="ChEBI" id="CHEBI:15378"/>
        <dbReference type="ChEBI" id="CHEBI:43474"/>
        <dbReference type="ChEBI" id="CHEBI:58280"/>
        <dbReference type="ChEBI" id="CHEBI:61402"/>
        <dbReference type="EC" id="3.6.1.73"/>
    </reaction>
</comment>
<dbReference type="InterPro" id="IPR026533">
    <property type="entry name" value="NTPase/PRRC1"/>
</dbReference>
<keyword evidence="6 10" id="KW-0546">Nucleotide metabolism</keyword>
<evidence type="ECO:0000259" key="11">
    <source>
        <dbReference type="Pfam" id="PF01931"/>
    </source>
</evidence>
<comment type="catalytic activity">
    <reaction evidence="9 10">
        <text>XTP + H2O = XDP + phosphate + H(+)</text>
        <dbReference type="Rhea" id="RHEA:28406"/>
        <dbReference type="ChEBI" id="CHEBI:15377"/>
        <dbReference type="ChEBI" id="CHEBI:15378"/>
        <dbReference type="ChEBI" id="CHEBI:43474"/>
        <dbReference type="ChEBI" id="CHEBI:59884"/>
        <dbReference type="ChEBI" id="CHEBI:61314"/>
        <dbReference type="EC" id="3.6.1.73"/>
    </reaction>
</comment>
<evidence type="ECO:0000256" key="8">
    <source>
        <dbReference type="ARBA" id="ARBA00048174"/>
    </source>
</evidence>
<dbReference type="eggNOG" id="arCOG01221">
    <property type="taxonomic scope" value="Archaea"/>
</dbReference>
<dbReference type="InterPro" id="IPR029001">
    <property type="entry name" value="ITPase-like_fam"/>
</dbReference>
<evidence type="ECO:0000256" key="4">
    <source>
        <dbReference type="ARBA" id="ARBA00022801"/>
    </source>
</evidence>
<dbReference type="GO" id="GO:0006772">
    <property type="term" value="P:thiamine metabolic process"/>
    <property type="evidence" value="ECO:0007669"/>
    <property type="project" value="TreeGrafter"/>
</dbReference>
<keyword evidence="13" id="KW-1185">Reference proteome</keyword>
<dbReference type="GO" id="GO:0103023">
    <property type="term" value="F:ITPase activity"/>
    <property type="evidence" value="ECO:0007669"/>
    <property type="project" value="UniProtKB-EC"/>
</dbReference>
<comment type="cofactor">
    <cofactor evidence="10">
        <name>Mg(2+)</name>
        <dbReference type="ChEBI" id="CHEBI:18420"/>
    </cofactor>
    <cofactor evidence="10">
        <name>Mn(2+)</name>
        <dbReference type="ChEBI" id="CHEBI:29035"/>
    </cofactor>
    <text evidence="10">Binds 1 divalent metal cation per subunit; can use either Mg(2+) or Mn(2+).</text>
</comment>